<protein>
    <submittedName>
        <fullName evidence="3">CaM_binding domain-containing protein</fullName>
    </submittedName>
</protein>
<reference evidence="3" key="1">
    <citation type="submission" date="2016-11" db="UniProtKB">
        <authorList>
            <consortium name="WormBaseParasite"/>
        </authorList>
    </citation>
    <scope>IDENTIFICATION</scope>
</reference>
<organism evidence="2 3">
    <name type="scientific">Heterorhabditis bacteriophora</name>
    <name type="common">Entomopathogenic nematode worm</name>
    <dbReference type="NCBI Taxonomy" id="37862"/>
    <lineage>
        <taxon>Eukaryota</taxon>
        <taxon>Metazoa</taxon>
        <taxon>Ecdysozoa</taxon>
        <taxon>Nematoda</taxon>
        <taxon>Chromadorea</taxon>
        <taxon>Rhabditida</taxon>
        <taxon>Rhabditina</taxon>
        <taxon>Rhabditomorpha</taxon>
        <taxon>Strongyloidea</taxon>
        <taxon>Heterorhabditidae</taxon>
        <taxon>Heterorhabditis</taxon>
    </lineage>
</organism>
<keyword evidence="2" id="KW-1185">Reference proteome</keyword>
<feature type="compositionally biased region" description="Polar residues" evidence="1">
    <location>
        <begin position="85"/>
        <end position="104"/>
    </location>
</feature>
<evidence type="ECO:0000313" key="3">
    <source>
        <dbReference type="WBParaSite" id="Hba_07493"/>
    </source>
</evidence>
<sequence length="250" mass="29371">MKLKKTIEKEKKTAITIIRTLLLVKVSQKKFLRLKTFLSMLRMMDARSIKKEESKFYMTIIHNLYSQSKTKKTFVRKSKVRKQNVTARTSVVTHTKNSTASNVSRSRKIENQSCVSEKNENDSVMEISKNTKELPSRTLTKAALKAYDTPKKKSDKDKNSTLESITSEKKLKKLIYTMVNRGIRMKIRSGKIVKGELKRRKRRQKKRRYVFIYHINSNVLNSFLRDYVLEAFTINAWALTDYLISRVQFE</sequence>
<feature type="region of interest" description="Disordered" evidence="1">
    <location>
        <begin position="85"/>
        <end position="125"/>
    </location>
</feature>
<name>A0A1I7WQS1_HETBA</name>
<proteinExistence type="predicted"/>
<evidence type="ECO:0000313" key="2">
    <source>
        <dbReference type="Proteomes" id="UP000095283"/>
    </source>
</evidence>
<dbReference type="AlphaFoldDB" id="A0A1I7WQS1"/>
<dbReference type="Proteomes" id="UP000095283">
    <property type="component" value="Unplaced"/>
</dbReference>
<dbReference type="WBParaSite" id="Hba_07493">
    <property type="protein sequence ID" value="Hba_07493"/>
    <property type="gene ID" value="Hba_07493"/>
</dbReference>
<evidence type="ECO:0000256" key="1">
    <source>
        <dbReference type="SAM" id="MobiDB-lite"/>
    </source>
</evidence>
<accession>A0A1I7WQS1</accession>